<sequence>MFNSTQLNNNNNNDDTPFLSGGGGVRATFSSLMAATAIRSSPVVMYTAVAGIAGIAVIFFYGADS</sequence>
<evidence type="ECO:0000313" key="2">
    <source>
        <dbReference type="EMBL" id="KAE9608836.1"/>
    </source>
</evidence>
<comment type="caution">
    <text evidence="2">The sequence shown here is derived from an EMBL/GenBank/DDBJ whole genome shotgun (WGS) entry which is preliminary data.</text>
</comment>
<name>A0A6A4Q5R1_LUPAL</name>
<gene>
    <name evidence="2" type="ORF">Lalb_Chr08g0239901</name>
</gene>
<organism evidence="2 3">
    <name type="scientific">Lupinus albus</name>
    <name type="common">White lupine</name>
    <name type="synonym">Lupinus termis</name>
    <dbReference type="NCBI Taxonomy" id="3870"/>
    <lineage>
        <taxon>Eukaryota</taxon>
        <taxon>Viridiplantae</taxon>
        <taxon>Streptophyta</taxon>
        <taxon>Embryophyta</taxon>
        <taxon>Tracheophyta</taxon>
        <taxon>Spermatophyta</taxon>
        <taxon>Magnoliopsida</taxon>
        <taxon>eudicotyledons</taxon>
        <taxon>Gunneridae</taxon>
        <taxon>Pentapetalae</taxon>
        <taxon>rosids</taxon>
        <taxon>fabids</taxon>
        <taxon>Fabales</taxon>
        <taxon>Fabaceae</taxon>
        <taxon>Papilionoideae</taxon>
        <taxon>50 kb inversion clade</taxon>
        <taxon>genistoids sensu lato</taxon>
        <taxon>core genistoids</taxon>
        <taxon>Genisteae</taxon>
        <taxon>Lupinus</taxon>
    </lineage>
</organism>
<proteinExistence type="predicted"/>
<keyword evidence="1" id="KW-0812">Transmembrane</keyword>
<dbReference type="AlphaFoldDB" id="A0A6A4Q5R1"/>
<keyword evidence="1" id="KW-1133">Transmembrane helix</keyword>
<keyword evidence="3" id="KW-1185">Reference proteome</keyword>
<dbReference type="EMBL" id="WOCE01000008">
    <property type="protein sequence ID" value="KAE9608836.1"/>
    <property type="molecule type" value="Genomic_DNA"/>
</dbReference>
<keyword evidence="1" id="KW-0472">Membrane</keyword>
<protein>
    <recommendedName>
        <fullName evidence="4">Transmembrane protein</fullName>
    </recommendedName>
</protein>
<evidence type="ECO:0008006" key="4">
    <source>
        <dbReference type="Google" id="ProtNLM"/>
    </source>
</evidence>
<dbReference type="Proteomes" id="UP000447434">
    <property type="component" value="Chromosome 8"/>
</dbReference>
<evidence type="ECO:0000256" key="1">
    <source>
        <dbReference type="SAM" id="Phobius"/>
    </source>
</evidence>
<accession>A0A6A4Q5R1</accession>
<reference evidence="3" key="1">
    <citation type="journal article" date="2020" name="Nat. Commun.">
        <title>Genome sequence of the cluster root forming white lupin.</title>
        <authorList>
            <person name="Hufnagel B."/>
            <person name="Marques A."/>
            <person name="Soriano A."/>
            <person name="Marques L."/>
            <person name="Divol F."/>
            <person name="Doumas P."/>
            <person name="Sallet E."/>
            <person name="Mancinotti D."/>
            <person name="Carrere S."/>
            <person name="Marande W."/>
            <person name="Arribat S."/>
            <person name="Keller J."/>
            <person name="Huneau C."/>
            <person name="Blein T."/>
            <person name="Aime D."/>
            <person name="Laguerre M."/>
            <person name="Taylor J."/>
            <person name="Schubert V."/>
            <person name="Nelson M."/>
            <person name="Geu-Flores F."/>
            <person name="Crespi M."/>
            <person name="Gallardo-Guerrero K."/>
            <person name="Delaux P.-M."/>
            <person name="Salse J."/>
            <person name="Berges H."/>
            <person name="Guyot R."/>
            <person name="Gouzy J."/>
            <person name="Peret B."/>
        </authorList>
    </citation>
    <scope>NUCLEOTIDE SEQUENCE [LARGE SCALE GENOMIC DNA]</scope>
    <source>
        <strain evidence="3">cv. Amiga</strain>
    </source>
</reference>
<evidence type="ECO:0000313" key="3">
    <source>
        <dbReference type="Proteomes" id="UP000447434"/>
    </source>
</evidence>
<feature type="transmembrane region" description="Helical" evidence="1">
    <location>
        <begin position="43"/>
        <end position="63"/>
    </location>
</feature>